<organism evidence="2 3">
    <name type="scientific">Hibiscus trionum</name>
    <name type="common">Flower of an hour</name>
    <dbReference type="NCBI Taxonomy" id="183268"/>
    <lineage>
        <taxon>Eukaryota</taxon>
        <taxon>Viridiplantae</taxon>
        <taxon>Streptophyta</taxon>
        <taxon>Embryophyta</taxon>
        <taxon>Tracheophyta</taxon>
        <taxon>Spermatophyta</taxon>
        <taxon>Magnoliopsida</taxon>
        <taxon>eudicotyledons</taxon>
        <taxon>Gunneridae</taxon>
        <taxon>Pentapetalae</taxon>
        <taxon>rosids</taxon>
        <taxon>malvids</taxon>
        <taxon>Malvales</taxon>
        <taxon>Malvaceae</taxon>
        <taxon>Malvoideae</taxon>
        <taxon>Hibiscus</taxon>
    </lineage>
</organism>
<evidence type="ECO:0000256" key="1">
    <source>
        <dbReference type="SAM" id="MobiDB-lite"/>
    </source>
</evidence>
<name>A0A9W7HAZ2_HIBTR</name>
<dbReference type="PANTHER" id="PTHR38371">
    <property type="entry name" value="RHO GTPASE-ACTIVATING PROTEIN"/>
    <property type="match status" value="1"/>
</dbReference>
<reference evidence="2" key="1">
    <citation type="submission" date="2023-05" db="EMBL/GenBank/DDBJ databases">
        <title>Genome and transcriptome analyses reveal genes involved in the formation of fine ridges on petal epidermal cells in Hibiscus trionum.</title>
        <authorList>
            <person name="Koshimizu S."/>
            <person name="Masuda S."/>
            <person name="Ishii T."/>
            <person name="Shirasu K."/>
            <person name="Hoshino A."/>
            <person name="Arita M."/>
        </authorList>
    </citation>
    <scope>NUCLEOTIDE SEQUENCE</scope>
    <source>
        <strain evidence="2">Hamamatsu line</strain>
    </source>
</reference>
<feature type="compositionally biased region" description="Basic residues" evidence="1">
    <location>
        <begin position="450"/>
        <end position="463"/>
    </location>
</feature>
<feature type="region of interest" description="Disordered" evidence="1">
    <location>
        <begin position="345"/>
        <end position="419"/>
    </location>
</feature>
<dbReference type="EMBL" id="BSYR01000010">
    <property type="protein sequence ID" value="GMI74189.1"/>
    <property type="molecule type" value="Genomic_DNA"/>
</dbReference>
<feature type="compositionally biased region" description="Polar residues" evidence="1">
    <location>
        <begin position="108"/>
        <end position="128"/>
    </location>
</feature>
<feature type="compositionally biased region" description="Basic and acidic residues" evidence="1">
    <location>
        <begin position="190"/>
        <end position="222"/>
    </location>
</feature>
<feature type="region of interest" description="Disordered" evidence="1">
    <location>
        <begin position="1"/>
        <end position="170"/>
    </location>
</feature>
<sequence length="463" mass="51614">MANFEAPSISLGLDLDLDADSDPRSPDDDHPGPILAPSPSASFNTLEDNAEELESQQVMDSDPDDRPDPPRVLKRLRRAVDKYSATKKESEKTVPSNNGDDEIEEFSSQETNDVNSSTKYHSVCSSSKVPLKRLGLLTTQSSSQSSTRKKEEELVAPASGNLKARHDGLTFPKLTISPLRRFQLLDSDSDDRSDHEDTGKGAHKIDPLPKEQRSVASDEKRKTSFSTPQNDDLWNDFSLKNSSRIQTPAFDEICKEYFQSLNDKNASQKLGNDKRASQKIESQKVEQQQDLDDPLPPAHRYFFHADPRIQRLVRSRLPFFTPLSMVNNGQHQQPNVSVMDFMSQFSKGESSKQRGAQKASGKDGSTSRRNKSKKPNAENGSFEGWVNTESSGAIPKNAGKRRVHASGGQSTGHWYTSPEGRKVYVTGTGQELSGQMAYRHYRKESGAGFRKLKKKRNAKKKKG</sequence>
<feature type="compositionally biased region" description="Basic and acidic residues" evidence="1">
    <location>
        <begin position="78"/>
        <end position="92"/>
    </location>
</feature>
<comment type="caution">
    <text evidence="2">The sequence shown here is derived from an EMBL/GenBank/DDBJ whole genome shotgun (WGS) entry which is preliminary data.</text>
</comment>
<dbReference type="OrthoDB" id="1671977at2759"/>
<feature type="region of interest" description="Disordered" evidence="1">
    <location>
        <begin position="443"/>
        <end position="463"/>
    </location>
</feature>
<dbReference type="Proteomes" id="UP001165190">
    <property type="component" value="Unassembled WGS sequence"/>
</dbReference>
<accession>A0A9W7HAZ2</accession>
<evidence type="ECO:0000313" key="3">
    <source>
        <dbReference type="Proteomes" id="UP001165190"/>
    </source>
</evidence>
<protein>
    <submittedName>
        <fullName evidence="2">KNOTEN1</fullName>
    </submittedName>
</protein>
<feature type="compositionally biased region" description="Basic and acidic residues" evidence="1">
    <location>
        <begin position="271"/>
        <end position="284"/>
    </location>
</feature>
<feature type="region of interest" description="Disordered" evidence="1">
    <location>
        <begin position="267"/>
        <end position="299"/>
    </location>
</feature>
<feature type="compositionally biased region" description="Basic and acidic residues" evidence="1">
    <location>
        <begin position="21"/>
        <end position="31"/>
    </location>
</feature>
<dbReference type="AlphaFoldDB" id="A0A9W7HAZ2"/>
<keyword evidence="3" id="KW-1185">Reference proteome</keyword>
<evidence type="ECO:0000313" key="2">
    <source>
        <dbReference type="EMBL" id="GMI74189.1"/>
    </source>
</evidence>
<dbReference type="PANTHER" id="PTHR38371:SF1">
    <property type="entry name" value="RHO GTPASE-ACTIVATING PROTEIN"/>
    <property type="match status" value="1"/>
</dbReference>
<feature type="compositionally biased region" description="Polar residues" evidence="1">
    <location>
        <begin position="224"/>
        <end position="233"/>
    </location>
</feature>
<proteinExistence type="predicted"/>
<gene>
    <name evidence="2" type="ORF">HRI_001088200</name>
</gene>
<feature type="region of interest" description="Disordered" evidence="1">
    <location>
        <begin position="182"/>
        <end position="233"/>
    </location>
</feature>